<protein>
    <submittedName>
        <fullName evidence="1">Uncharacterized protein</fullName>
    </submittedName>
</protein>
<keyword evidence="2" id="KW-1185">Reference proteome</keyword>
<dbReference type="Proteomes" id="UP000296469">
    <property type="component" value="Chromosome"/>
</dbReference>
<evidence type="ECO:0000313" key="1">
    <source>
        <dbReference type="EMBL" id="QCB93298.1"/>
    </source>
</evidence>
<name>A0A4P7SI60_9CELL</name>
<gene>
    <name evidence="1" type="ORF">E5225_06785</name>
</gene>
<dbReference type="AlphaFoldDB" id="A0A4P7SI60"/>
<dbReference type="RefSeq" id="WP_135974238.1">
    <property type="nucleotide sequence ID" value="NZ_CP039291.1"/>
</dbReference>
<dbReference type="EMBL" id="CP039291">
    <property type="protein sequence ID" value="QCB93298.1"/>
    <property type="molecule type" value="Genomic_DNA"/>
</dbReference>
<dbReference type="KEGG" id="celz:E5225_06785"/>
<reference evidence="1 2" key="1">
    <citation type="submission" date="2019-04" db="EMBL/GenBank/DDBJ databases">
        <title>Isolation and identification of Cellulomonas shaoxiangyii sp. Nov. isolated from feces of the Tibetan antelopes (Pantholops hodgsonii) in the Qinghai-Tibet plateau of China.</title>
        <authorList>
            <person name="Tian Z."/>
        </authorList>
    </citation>
    <scope>NUCLEOTIDE SEQUENCE [LARGE SCALE GENOMIC DNA]</scope>
    <source>
        <strain evidence="1 2">Z28</strain>
    </source>
</reference>
<dbReference type="OrthoDB" id="4227493at2"/>
<sequence>MTFNLDAVEHETKGTPWEFTAGGKRWRVPHISDLTLGQQIAVDSGRVHIVLNEVAEVHAKGGWKPAGREAASLVVGKHPDQIATLTAMWLAHAGMEPGESGASSPS</sequence>
<accession>A0A4P7SI60</accession>
<evidence type="ECO:0000313" key="2">
    <source>
        <dbReference type="Proteomes" id="UP000296469"/>
    </source>
</evidence>
<organism evidence="1 2">
    <name type="scientific">Cellulomonas shaoxiangyii</name>
    <dbReference type="NCBI Taxonomy" id="2566013"/>
    <lineage>
        <taxon>Bacteria</taxon>
        <taxon>Bacillati</taxon>
        <taxon>Actinomycetota</taxon>
        <taxon>Actinomycetes</taxon>
        <taxon>Micrococcales</taxon>
        <taxon>Cellulomonadaceae</taxon>
        <taxon>Cellulomonas</taxon>
    </lineage>
</organism>
<proteinExistence type="predicted"/>